<accession>A0A173YGB6</accession>
<feature type="region of interest" description="Disordered" evidence="1">
    <location>
        <begin position="1"/>
        <end position="20"/>
    </location>
</feature>
<proteinExistence type="predicted"/>
<dbReference type="AlphaFoldDB" id="A0A173YGB6"/>
<dbReference type="EMBL" id="MNLB01000002">
    <property type="protein sequence ID" value="PAC74005.1"/>
    <property type="molecule type" value="Genomic_DNA"/>
</dbReference>
<name>A0A173YGB6_BIFPS</name>
<protein>
    <submittedName>
        <fullName evidence="2">Uncharacterized protein</fullName>
    </submittedName>
</protein>
<evidence type="ECO:0000256" key="1">
    <source>
        <dbReference type="SAM" id="MobiDB-lite"/>
    </source>
</evidence>
<sequence length="91" mass="10633">MGLTSDDKQVNHEEDGKHRERGDFKNKWCFSHNPLWYGCRMTGRELFARLRHLPKFLFQVTDLVTQTSRKLELQLFGGGMHLLGQLSNEIS</sequence>
<evidence type="ECO:0000313" key="3">
    <source>
        <dbReference type="Proteomes" id="UP000216789"/>
    </source>
</evidence>
<comment type="caution">
    <text evidence="2">The sequence shown here is derived from an EMBL/GenBank/DDBJ whole genome shotgun (WGS) entry which is preliminary data.</text>
</comment>
<dbReference type="Proteomes" id="UP000216789">
    <property type="component" value="Unassembled WGS sequence"/>
</dbReference>
<gene>
    <name evidence="2" type="ORF">BPS1E_0628</name>
</gene>
<evidence type="ECO:0000313" key="2">
    <source>
        <dbReference type="EMBL" id="PAC74005.1"/>
    </source>
</evidence>
<organism evidence="2 3">
    <name type="scientific">Bifidobacterium pseudocatenulatum</name>
    <dbReference type="NCBI Taxonomy" id="28026"/>
    <lineage>
        <taxon>Bacteria</taxon>
        <taxon>Bacillati</taxon>
        <taxon>Actinomycetota</taxon>
        <taxon>Actinomycetes</taxon>
        <taxon>Bifidobacteriales</taxon>
        <taxon>Bifidobacteriaceae</taxon>
        <taxon>Bifidobacterium</taxon>
    </lineage>
</organism>
<reference evidence="2 3" key="1">
    <citation type="journal article" date="2017" name="ISME J.">
        <title>Unveiling bifidobacterial biogeography across the mammalian branch of the tree of life.</title>
        <authorList>
            <person name="Milani C."/>
            <person name="Mangifesta M."/>
            <person name="Mancabelli L."/>
            <person name="Lugli G.A."/>
            <person name="James K."/>
            <person name="Duranti S."/>
            <person name="Turroni F."/>
            <person name="Ferrario C."/>
            <person name="Ossiprandi M.C."/>
            <person name="van Sinderen D."/>
            <person name="Ventura M."/>
        </authorList>
    </citation>
    <scope>NUCLEOTIDE SEQUENCE [LARGE SCALE GENOMIC DNA]</scope>
    <source>
        <strain evidence="2 3">1E</strain>
    </source>
</reference>